<dbReference type="InterPro" id="IPR036412">
    <property type="entry name" value="HAD-like_sf"/>
</dbReference>
<dbReference type="SFLD" id="SFLDS00003">
    <property type="entry name" value="Haloacid_Dehalogenase"/>
    <property type="match status" value="1"/>
</dbReference>
<dbReference type="Gene3D" id="1.10.150.240">
    <property type="entry name" value="Putative phosphatase, domain 2"/>
    <property type="match status" value="1"/>
</dbReference>
<dbReference type="RefSeq" id="WP_046005924.1">
    <property type="nucleotide sequence ID" value="NZ_JXYA01000038.1"/>
</dbReference>
<protein>
    <submittedName>
        <fullName evidence="1">HAD family hydrolase</fullName>
    </submittedName>
</protein>
<dbReference type="SFLD" id="SFLDG01135">
    <property type="entry name" value="C1.5.6:_HAD__Beta-PGM__Phospha"/>
    <property type="match status" value="1"/>
</dbReference>
<dbReference type="SUPFAM" id="SSF56784">
    <property type="entry name" value="HAD-like"/>
    <property type="match status" value="1"/>
</dbReference>
<evidence type="ECO:0000313" key="1">
    <source>
        <dbReference type="EMBL" id="KJZ07359.1"/>
    </source>
</evidence>
<dbReference type="SFLD" id="SFLDG01129">
    <property type="entry name" value="C1.5:_HAD__Beta-PGM__Phosphata"/>
    <property type="match status" value="1"/>
</dbReference>
<accession>A0A0F4QJ59</accession>
<comment type="caution">
    <text evidence="1">The sequence shown here is derived from an EMBL/GenBank/DDBJ whole genome shotgun (WGS) entry which is preliminary data.</text>
</comment>
<dbReference type="AlphaFoldDB" id="A0A0F4QJ59"/>
<dbReference type="NCBIfam" id="TIGR01509">
    <property type="entry name" value="HAD-SF-IA-v3"/>
    <property type="match status" value="1"/>
</dbReference>
<dbReference type="InterPro" id="IPR041492">
    <property type="entry name" value="HAD_2"/>
</dbReference>
<dbReference type="NCBIfam" id="TIGR01549">
    <property type="entry name" value="HAD-SF-IA-v1"/>
    <property type="match status" value="1"/>
</dbReference>
<keyword evidence="1" id="KW-0378">Hydrolase</keyword>
<dbReference type="GO" id="GO:0005829">
    <property type="term" value="C:cytosol"/>
    <property type="evidence" value="ECO:0007669"/>
    <property type="project" value="TreeGrafter"/>
</dbReference>
<name>A0A0F4QJ59_9GAMM</name>
<dbReference type="InterPro" id="IPR006549">
    <property type="entry name" value="HAD-SF_hydro_IIIA"/>
</dbReference>
<keyword evidence="2" id="KW-1185">Reference proteome</keyword>
<dbReference type="OrthoDB" id="9782449at2"/>
<dbReference type="Pfam" id="PF13419">
    <property type="entry name" value="HAD_2"/>
    <property type="match status" value="1"/>
</dbReference>
<dbReference type="InterPro" id="IPR023198">
    <property type="entry name" value="PGP-like_dom2"/>
</dbReference>
<dbReference type="InterPro" id="IPR023214">
    <property type="entry name" value="HAD_sf"/>
</dbReference>
<dbReference type="GO" id="GO:0006281">
    <property type="term" value="P:DNA repair"/>
    <property type="evidence" value="ECO:0007669"/>
    <property type="project" value="TreeGrafter"/>
</dbReference>
<dbReference type="NCBIfam" id="TIGR01662">
    <property type="entry name" value="HAD-SF-IIIA"/>
    <property type="match status" value="1"/>
</dbReference>
<gene>
    <name evidence="1" type="ORF">TW77_15665</name>
</gene>
<dbReference type="PANTHER" id="PTHR43434:SF24">
    <property type="entry name" value="HYDROLASE-RELATED"/>
    <property type="match status" value="1"/>
</dbReference>
<dbReference type="GO" id="GO:0008967">
    <property type="term" value="F:phosphoglycolate phosphatase activity"/>
    <property type="evidence" value="ECO:0007669"/>
    <property type="project" value="TreeGrafter"/>
</dbReference>
<dbReference type="EMBL" id="JXYA01000038">
    <property type="protein sequence ID" value="KJZ07359.1"/>
    <property type="molecule type" value="Genomic_DNA"/>
</dbReference>
<evidence type="ECO:0000313" key="2">
    <source>
        <dbReference type="Proteomes" id="UP000033452"/>
    </source>
</evidence>
<organism evidence="1 2">
    <name type="scientific">Pseudoalteromonas rubra</name>
    <dbReference type="NCBI Taxonomy" id="43658"/>
    <lineage>
        <taxon>Bacteria</taxon>
        <taxon>Pseudomonadati</taxon>
        <taxon>Pseudomonadota</taxon>
        <taxon>Gammaproteobacteria</taxon>
        <taxon>Alteromonadales</taxon>
        <taxon>Pseudoalteromonadaceae</taxon>
        <taxon>Pseudoalteromonas</taxon>
    </lineage>
</organism>
<dbReference type="PATRIC" id="fig|43658.5.peg.3311"/>
<dbReference type="InterPro" id="IPR006439">
    <property type="entry name" value="HAD-SF_hydro_IA"/>
</dbReference>
<dbReference type="Proteomes" id="UP000033452">
    <property type="component" value="Unassembled WGS sequence"/>
</dbReference>
<dbReference type="Gene3D" id="3.40.50.1000">
    <property type="entry name" value="HAD superfamily/HAD-like"/>
    <property type="match status" value="1"/>
</dbReference>
<reference evidence="1 2" key="1">
    <citation type="journal article" date="2015" name="BMC Genomics">
        <title>Genome mining reveals unlocked bioactive potential of marine Gram-negative bacteria.</title>
        <authorList>
            <person name="Machado H."/>
            <person name="Sonnenschein E.C."/>
            <person name="Melchiorsen J."/>
            <person name="Gram L."/>
        </authorList>
    </citation>
    <scope>NUCLEOTIDE SEQUENCE [LARGE SCALE GENOMIC DNA]</scope>
    <source>
        <strain evidence="1 2">S2471</strain>
    </source>
</reference>
<proteinExistence type="predicted"/>
<dbReference type="InterPro" id="IPR050155">
    <property type="entry name" value="HAD-like_hydrolase_sf"/>
</dbReference>
<dbReference type="PANTHER" id="PTHR43434">
    <property type="entry name" value="PHOSPHOGLYCOLATE PHOSPHATASE"/>
    <property type="match status" value="1"/>
</dbReference>
<sequence>MAYKLVIFDWDGTVMDTVPKIVNTLHKVTACHGLEPISNEAAKSIIGLSLEKAMATLFPEQQDKAADLALTYKRLYKEDTTPIIVFEGVAALLAELKAQGTLLAVATGKSRAGLDNLLAHSGLSDYFSVTKTADDAKSKPDPDMLLQILHELDVSPEEAIMVGDTGIDMALASNAKVPAVAVTLGAASEAQLKAYAPLALCHSYAQLSDFLLSEYVDAEFAQ</sequence>